<dbReference type="PANTHER" id="PTHR37172:SF3">
    <property type="entry name" value="TRANSMEMBRANE PROTEIN"/>
    <property type="match status" value="1"/>
</dbReference>
<dbReference type="AlphaFoldDB" id="A0AAD4SQ38"/>
<feature type="transmembrane region" description="Helical" evidence="1">
    <location>
        <begin position="57"/>
        <end position="83"/>
    </location>
</feature>
<evidence type="ECO:0000256" key="1">
    <source>
        <dbReference type="SAM" id="Phobius"/>
    </source>
</evidence>
<feature type="transmembrane region" description="Helical" evidence="1">
    <location>
        <begin position="21"/>
        <end position="45"/>
    </location>
</feature>
<evidence type="ECO:0000313" key="2">
    <source>
        <dbReference type="EMBL" id="KAI3916264.1"/>
    </source>
</evidence>
<dbReference type="PANTHER" id="PTHR37172">
    <property type="entry name" value="TRANSMEMBRANE PROTEIN"/>
    <property type="match status" value="1"/>
</dbReference>
<feature type="transmembrane region" description="Helical" evidence="1">
    <location>
        <begin position="141"/>
        <end position="159"/>
    </location>
</feature>
<organism evidence="2 3">
    <name type="scientific">Papaver atlanticum</name>
    <dbReference type="NCBI Taxonomy" id="357466"/>
    <lineage>
        <taxon>Eukaryota</taxon>
        <taxon>Viridiplantae</taxon>
        <taxon>Streptophyta</taxon>
        <taxon>Embryophyta</taxon>
        <taxon>Tracheophyta</taxon>
        <taxon>Spermatophyta</taxon>
        <taxon>Magnoliopsida</taxon>
        <taxon>Ranunculales</taxon>
        <taxon>Papaveraceae</taxon>
        <taxon>Papaveroideae</taxon>
        <taxon>Papaver</taxon>
    </lineage>
</organism>
<keyword evidence="1" id="KW-0812">Transmembrane</keyword>
<keyword evidence="1" id="KW-1133">Transmembrane helix</keyword>
<dbReference type="Proteomes" id="UP001202328">
    <property type="component" value="Unassembled WGS sequence"/>
</dbReference>
<accession>A0AAD4SQ38</accession>
<gene>
    <name evidence="2" type="ORF">MKW98_004705</name>
</gene>
<feature type="transmembrane region" description="Helical" evidence="1">
    <location>
        <begin position="228"/>
        <end position="249"/>
    </location>
</feature>
<dbReference type="EMBL" id="JAJJMB010009125">
    <property type="protein sequence ID" value="KAI3916264.1"/>
    <property type="molecule type" value="Genomic_DNA"/>
</dbReference>
<name>A0AAD4SQ38_9MAGN</name>
<feature type="transmembrane region" description="Helical" evidence="1">
    <location>
        <begin position="104"/>
        <end position="129"/>
    </location>
</feature>
<sequence>MGSEKWEQKVMKFFMNPVLRVPFYIFTLTLLSLLLPLSFLLLARLSYVKYPSLPSSFLLSLFLNINPALLQALLSFFSVTALIHGLTGKFTLLYGSPLQPRLHIAWIFLCVLQVTVGLGIEAIVVSGVWPDDYGADKRSLLISRIVFFIGLHETMLYWGKTVVRPVVDDTIFGGARSEKWIEKVAISAGFGALWLWRLRDEVETLVLVVEIKRELLIGLGISDFISWWLYYLTVTIGMLRVVKGCIWFAKGLFCRRRPQHSNNCPCEDDDSKV</sequence>
<comment type="caution">
    <text evidence="2">The sequence shown here is derived from an EMBL/GenBank/DDBJ whole genome shotgun (WGS) entry which is preliminary data.</text>
</comment>
<evidence type="ECO:0008006" key="4">
    <source>
        <dbReference type="Google" id="ProtNLM"/>
    </source>
</evidence>
<reference evidence="2" key="1">
    <citation type="submission" date="2022-04" db="EMBL/GenBank/DDBJ databases">
        <title>A functionally conserved STORR gene fusion in Papaver species that diverged 16.8 million years ago.</title>
        <authorList>
            <person name="Catania T."/>
        </authorList>
    </citation>
    <scope>NUCLEOTIDE SEQUENCE</scope>
    <source>
        <strain evidence="2">S-188037</strain>
    </source>
</reference>
<evidence type="ECO:0000313" key="3">
    <source>
        <dbReference type="Proteomes" id="UP001202328"/>
    </source>
</evidence>
<keyword evidence="3" id="KW-1185">Reference proteome</keyword>
<protein>
    <recommendedName>
        <fullName evidence="4">Transmembrane protein</fullName>
    </recommendedName>
</protein>
<feature type="transmembrane region" description="Helical" evidence="1">
    <location>
        <begin position="180"/>
        <end position="197"/>
    </location>
</feature>
<keyword evidence="1" id="KW-0472">Membrane</keyword>
<proteinExistence type="predicted"/>